<proteinExistence type="predicted"/>
<evidence type="ECO:0000313" key="1">
    <source>
        <dbReference type="EMBL" id="MEQ2205955.1"/>
    </source>
</evidence>
<keyword evidence="2" id="KW-1185">Reference proteome</keyword>
<protein>
    <submittedName>
        <fullName evidence="1">Uncharacterized protein</fullName>
    </submittedName>
</protein>
<dbReference type="Proteomes" id="UP001434883">
    <property type="component" value="Unassembled WGS sequence"/>
</dbReference>
<name>A0ABV0RCW5_9TELE</name>
<gene>
    <name evidence="1" type="ORF">XENOCAPTIV_019468</name>
</gene>
<dbReference type="EMBL" id="JAHRIN010042422">
    <property type="protein sequence ID" value="MEQ2205955.1"/>
    <property type="molecule type" value="Genomic_DNA"/>
</dbReference>
<evidence type="ECO:0000313" key="2">
    <source>
        <dbReference type="Proteomes" id="UP001434883"/>
    </source>
</evidence>
<comment type="caution">
    <text evidence="1">The sequence shown here is derived from an EMBL/GenBank/DDBJ whole genome shotgun (WGS) entry which is preliminary data.</text>
</comment>
<organism evidence="1 2">
    <name type="scientific">Xenoophorus captivus</name>
    <dbReference type="NCBI Taxonomy" id="1517983"/>
    <lineage>
        <taxon>Eukaryota</taxon>
        <taxon>Metazoa</taxon>
        <taxon>Chordata</taxon>
        <taxon>Craniata</taxon>
        <taxon>Vertebrata</taxon>
        <taxon>Euteleostomi</taxon>
        <taxon>Actinopterygii</taxon>
        <taxon>Neopterygii</taxon>
        <taxon>Teleostei</taxon>
        <taxon>Neoteleostei</taxon>
        <taxon>Acanthomorphata</taxon>
        <taxon>Ovalentaria</taxon>
        <taxon>Atherinomorphae</taxon>
        <taxon>Cyprinodontiformes</taxon>
        <taxon>Goodeidae</taxon>
        <taxon>Xenoophorus</taxon>
    </lineage>
</organism>
<reference evidence="1 2" key="1">
    <citation type="submission" date="2021-06" db="EMBL/GenBank/DDBJ databases">
        <authorList>
            <person name="Palmer J.M."/>
        </authorList>
    </citation>
    <scope>NUCLEOTIDE SEQUENCE [LARGE SCALE GENOMIC DNA]</scope>
    <source>
        <strain evidence="1 2">XC_2019</strain>
        <tissue evidence="1">Muscle</tissue>
    </source>
</reference>
<accession>A0ABV0RCW5</accession>
<sequence length="194" mass="21189">MQIYLKYAYVSAVVTFHAHSNYLQGENMQLSTSSPNLPSIHCLYRFVLAGGGLGYLQLSLGKRMATPWTSPQSITGEHSTTQHKQPFMNTHSHLKEIMSHDFGLWEEAGVPGKNPHLHEENMKTTGRKTPGQDLNPGPSCCKAIGLPTVSLYSPQLYHALNNCDGLSRLGGRLKAEPTAPTSGSVRLTSGFIVL</sequence>